<proteinExistence type="predicted"/>
<dbReference type="OrthoDB" id="2961737at2"/>
<dbReference type="RefSeq" id="WP_135110415.1">
    <property type="nucleotide sequence ID" value="NZ_SRHY01000020.1"/>
</dbReference>
<reference evidence="1 2" key="1">
    <citation type="submission" date="2019-03" db="EMBL/GenBank/DDBJ databases">
        <title>Genome sequence of Lentibacillus salicampi ATCC BAA-719.</title>
        <authorList>
            <person name="Maclea K.S."/>
            <person name="Simoes Junior M."/>
        </authorList>
    </citation>
    <scope>NUCLEOTIDE SEQUENCE [LARGE SCALE GENOMIC DNA]</scope>
    <source>
        <strain evidence="1 2">ATCC BAA-719</strain>
    </source>
</reference>
<sequence>MENTLKIKNEINDQEVIFNVMVNGTNDYVIKTNESGDEIIVRELSRERNAITFFRPRHIAGIMVKEIGITDEQLNTIEQIEKDFKQKAIDREAKRKENIINGVSTINVSYRNGKALSGYIIFGHEADLLRDLGVAKRVGGWRTVVDEALIEALGEEFTYEQASAYAKPLLERQQQQQAEKEAKMKEAKQTGEKVAIRYWQEDCNNSRKNCNVDHMTEYALPDGRTKIERRHTELKE</sequence>
<dbReference type="Proteomes" id="UP000298484">
    <property type="component" value="Unassembled WGS sequence"/>
</dbReference>
<dbReference type="AlphaFoldDB" id="A0A4Y9AB34"/>
<comment type="caution">
    <text evidence="1">The sequence shown here is derived from an EMBL/GenBank/DDBJ whole genome shotgun (WGS) entry which is preliminary data.</text>
</comment>
<keyword evidence="2" id="KW-1185">Reference proteome</keyword>
<gene>
    <name evidence="1" type="ORF">E4U82_11955</name>
</gene>
<accession>A0A4Y9AB34</accession>
<name>A0A4Y9AB34_9BACI</name>
<evidence type="ECO:0000313" key="1">
    <source>
        <dbReference type="EMBL" id="TFJ92532.1"/>
    </source>
</evidence>
<organism evidence="1 2">
    <name type="scientific">Lentibacillus salicampi</name>
    <dbReference type="NCBI Taxonomy" id="175306"/>
    <lineage>
        <taxon>Bacteria</taxon>
        <taxon>Bacillati</taxon>
        <taxon>Bacillota</taxon>
        <taxon>Bacilli</taxon>
        <taxon>Bacillales</taxon>
        <taxon>Bacillaceae</taxon>
        <taxon>Lentibacillus</taxon>
    </lineage>
</organism>
<protein>
    <submittedName>
        <fullName evidence="1">Uncharacterized protein</fullName>
    </submittedName>
</protein>
<dbReference type="EMBL" id="SRHY01000020">
    <property type="protein sequence ID" value="TFJ92532.1"/>
    <property type="molecule type" value="Genomic_DNA"/>
</dbReference>
<evidence type="ECO:0000313" key="2">
    <source>
        <dbReference type="Proteomes" id="UP000298484"/>
    </source>
</evidence>